<gene>
    <name evidence="1" type="ORF">DIT97_10405</name>
</gene>
<sequence length="66" mass="7296">MSTRTIEIIVETNGSTRVQTRGFTGSACIDASRFIEEALGKQTSERTTPEFFQVADEQQRLREGGG</sequence>
<dbReference type="AlphaFoldDB" id="A0A3D3R5J4"/>
<dbReference type="InterPro" id="IPR021375">
    <property type="entry name" value="DUF2997"/>
</dbReference>
<evidence type="ECO:0008006" key="3">
    <source>
        <dbReference type="Google" id="ProtNLM"/>
    </source>
</evidence>
<protein>
    <recommendedName>
        <fullName evidence="3">DUF2997 domain-containing protein</fullName>
    </recommendedName>
</protein>
<name>A0A3D3R5J4_9PLAN</name>
<organism evidence="1 2">
    <name type="scientific">Gimesia maris</name>
    <dbReference type="NCBI Taxonomy" id="122"/>
    <lineage>
        <taxon>Bacteria</taxon>
        <taxon>Pseudomonadati</taxon>
        <taxon>Planctomycetota</taxon>
        <taxon>Planctomycetia</taxon>
        <taxon>Planctomycetales</taxon>
        <taxon>Planctomycetaceae</taxon>
        <taxon>Gimesia</taxon>
    </lineage>
</organism>
<dbReference type="Pfam" id="PF11211">
    <property type="entry name" value="DUF2997"/>
    <property type="match status" value="1"/>
</dbReference>
<evidence type="ECO:0000313" key="2">
    <source>
        <dbReference type="Proteomes" id="UP000263642"/>
    </source>
</evidence>
<evidence type="ECO:0000313" key="1">
    <source>
        <dbReference type="EMBL" id="HCO23438.1"/>
    </source>
</evidence>
<reference evidence="1 2" key="1">
    <citation type="journal article" date="2018" name="Nat. Biotechnol.">
        <title>A standardized bacterial taxonomy based on genome phylogeny substantially revises the tree of life.</title>
        <authorList>
            <person name="Parks D.H."/>
            <person name="Chuvochina M."/>
            <person name="Waite D.W."/>
            <person name="Rinke C."/>
            <person name="Skarshewski A."/>
            <person name="Chaumeil P.A."/>
            <person name="Hugenholtz P."/>
        </authorList>
    </citation>
    <scope>NUCLEOTIDE SEQUENCE [LARGE SCALE GENOMIC DNA]</scope>
    <source>
        <strain evidence="1">UBA9375</strain>
    </source>
</reference>
<dbReference type="Proteomes" id="UP000263642">
    <property type="component" value="Unassembled WGS sequence"/>
</dbReference>
<dbReference type="EMBL" id="DQAY01000059">
    <property type="protein sequence ID" value="HCO23438.1"/>
    <property type="molecule type" value="Genomic_DNA"/>
</dbReference>
<proteinExistence type="predicted"/>
<accession>A0A3D3R5J4</accession>
<comment type="caution">
    <text evidence="1">The sequence shown here is derived from an EMBL/GenBank/DDBJ whole genome shotgun (WGS) entry which is preliminary data.</text>
</comment>